<organism evidence="15">
    <name type="scientific">candidate division WOR-3 bacterium</name>
    <dbReference type="NCBI Taxonomy" id="2052148"/>
    <lineage>
        <taxon>Bacteria</taxon>
        <taxon>Bacteria division WOR-3</taxon>
    </lineage>
</organism>
<keyword evidence="10 13" id="KW-0067">ATP-binding</keyword>
<dbReference type="EC" id="2.7.4.8" evidence="4 13"/>
<accession>A0A7V0XF79</accession>
<gene>
    <name evidence="13" type="primary">gmk</name>
    <name evidence="15" type="ORF">ENN51_04575</name>
</gene>
<comment type="function">
    <text evidence="1 13">Essential for recycling GMP and indirectly, cGMP.</text>
</comment>
<dbReference type="InterPro" id="IPR017665">
    <property type="entry name" value="Guanylate_kinase"/>
</dbReference>
<evidence type="ECO:0000256" key="11">
    <source>
        <dbReference type="ARBA" id="ARBA00030128"/>
    </source>
</evidence>
<evidence type="ECO:0000256" key="3">
    <source>
        <dbReference type="ARBA" id="ARBA00005790"/>
    </source>
</evidence>
<dbReference type="PROSITE" id="PS50052">
    <property type="entry name" value="GUANYLATE_KINASE_2"/>
    <property type="match status" value="1"/>
</dbReference>
<dbReference type="Gene3D" id="3.40.50.300">
    <property type="entry name" value="P-loop containing nucleotide triphosphate hydrolases"/>
    <property type="match status" value="1"/>
</dbReference>
<comment type="caution">
    <text evidence="15">The sequence shown here is derived from an EMBL/GenBank/DDBJ whole genome shotgun (WGS) entry which is preliminary data.</text>
</comment>
<dbReference type="PANTHER" id="PTHR23117:SF13">
    <property type="entry name" value="GUANYLATE KINASE"/>
    <property type="match status" value="1"/>
</dbReference>
<dbReference type="InterPro" id="IPR027417">
    <property type="entry name" value="P-loop_NTPase"/>
</dbReference>
<dbReference type="HAMAP" id="MF_00328">
    <property type="entry name" value="Guanylate_kinase"/>
    <property type="match status" value="1"/>
</dbReference>
<dbReference type="SUPFAM" id="SSF52540">
    <property type="entry name" value="P-loop containing nucleoside triphosphate hydrolases"/>
    <property type="match status" value="1"/>
</dbReference>
<evidence type="ECO:0000256" key="7">
    <source>
        <dbReference type="ARBA" id="ARBA00022679"/>
    </source>
</evidence>
<keyword evidence="8 13" id="KW-0547">Nucleotide-binding</keyword>
<dbReference type="Gene3D" id="3.30.63.10">
    <property type="entry name" value="Guanylate Kinase phosphate binding domain"/>
    <property type="match status" value="1"/>
</dbReference>
<evidence type="ECO:0000256" key="6">
    <source>
        <dbReference type="ARBA" id="ARBA00022490"/>
    </source>
</evidence>
<evidence type="ECO:0000256" key="12">
    <source>
        <dbReference type="ARBA" id="ARBA00048594"/>
    </source>
</evidence>
<dbReference type="Proteomes" id="UP000885672">
    <property type="component" value="Unassembled WGS sequence"/>
</dbReference>
<evidence type="ECO:0000256" key="9">
    <source>
        <dbReference type="ARBA" id="ARBA00022777"/>
    </source>
</evidence>
<evidence type="ECO:0000256" key="2">
    <source>
        <dbReference type="ARBA" id="ARBA00004496"/>
    </source>
</evidence>
<evidence type="ECO:0000256" key="4">
    <source>
        <dbReference type="ARBA" id="ARBA00012961"/>
    </source>
</evidence>
<comment type="similarity">
    <text evidence="3 13">Belongs to the guanylate kinase family.</text>
</comment>
<protein>
    <recommendedName>
        <fullName evidence="5 13">Guanylate kinase</fullName>
        <ecNumber evidence="4 13">2.7.4.8</ecNumber>
    </recommendedName>
    <alternativeName>
        <fullName evidence="11 13">GMP kinase</fullName>
    </alternativeName>
</protein>
<evidence type="ECO:0000259" key="14">
    <source>
        <dbReference type="PROSITE" id="PS50052"/>
    </source>
</evidence>
<comment type="catalytic activity">
    <reaction evidence="12 13">
        <text>GMP + ATP = GDP + ADP</text>
        <dbReference type="Rhea" id="RHEA:20780"/>
        <dbReference type="ChEBI" id="CHEBI:30616"/>
        <dbReference type="ChEBI" id="CHEBI:58115"/>
        <dbReference type="ChEBI" id="CHEBI:58189"/>
        <dbReference type="ChEBI" id="CHEBI:456216"/>
        <dbReference type="EC" id="2.7.4.8"/>
    </reaction>
</comment>
<sequence length="204" mass="23490">MSSSRPDHRPFLVVLSSPSGAGKTSICREVVRLDRQVAYSVSATTRPRRPGEVHGRSYWFYTEPQFRDRVRRGGFIEHARVYDHWYGTPRAHVAARFREGRDVIADLDIQGMLSAKKALPGTVGIFITVPDRRELARRLRNRGTDSTEVIRRREAELKAELAAIPHFDYIVTNDRLERATADVLAIIRAERCRVGRRRAQRKRQ</sequence>
<dbReference type="CDD" id="cd00071">
    <property type="entry name" value="GMPK"/>
    <property type="match status" value="1"/>
</dbReference>
<dbReference type="AlphaFoldDB" id="A0A7V0XF79"/>
<dbReference type="EMBL" id="DSBX01000176">
    <property type="protein sequence ID" value="HDQ99544.1"/>
    <property type="molecule type" value="Genomic_DNA"/>
</dbReference>
<dbReference type="SMART" id="SM00072">
    <property type="entry name" value="GuKc"/>
    <property type="match status" value="1"/>
</dbReference>
<evidence type="ECO:0000256" key="5">
    <source>
        <dbReference type="ARBA" id="ARBA00016296"/>
    </source>
</evidence>
<dbReference type="InterPro" id="IPR008145">
    <property type="entry name" value="GK/Ca_channel_bsu"/>
</dbReference>
<reference evidence="15" key="1">
    <citation type="journal article" date="2020" name="mSystems">
        <title>Genome- and Community-Level Interaction Insights into Carbon Utilization and Element Cycling Functions of Hydrothermarchaeota in Hydrothermal Sediment.</title>
        <authorList>
            <person name="Zhou Z."/>
            <person name="Liu Y."/>
            <person name="Xu W."/>
            <person name="Pan J."/>
            <person name="Luo Z.H."/>
            <person name="Li M."/>
        </authorList>
    </citation>
    <scope>NUCLEOTIDE SEQUENCE [LARGE SCALE GENOMIC DNA]</scope>
    <source>
        <strain evidence="15">SpSt-1182</strain>
    </source>
</reference>
<dbReference type="GO" id="GO:0004385">
    <property type="term" value="F:GMP kinase activity"/>
    <property type="evidence" value="ECO:0007669"/>
    <property type="project" value="UniProtKB-UniRule"/>
</dbReference>
<proteinExistence type="inferred from homology"/>
<feature type="binding site" evidence="13">
    <location>
        <begin position="17"/>
        <end position="24"/>
    </location>
    <ligand>
        <name>ATP</name>
        <dbReference type="ChEBI" id="CHEBI:30616"/>
    </ligand>
</feature>
<keyword evidence="9 13" id="KW-0418">Kinase</keyword>
<dbReference type="InterPro" id="IPR008144">
    <property type="entry name" value="Guanylate_kin-like_dom"/>
</dbReference>
<name>A0A7V0XF79_UNCW3</name>
<dbReference type="PANTHER" id="PTHR23117">
    <property type="entry name" value="GUANYLATE KINASE-RELATED"/>
    <property type="match status" value="1"/>
</dbReference>
<keyword evidence="6 13" id="KW-0963">Cytoplasm</keyword>
<dbReference type="Pfam" id="PF00625">
    <property type="entry name" value="Guanylate_kin"/>
    <property type="match status" value="1"/>
</dbReference>
<evidence type="ECO:0000256" key="8">
    <source>
        <dbReference type="ARBA" id="ARBA00022741"/>
    </source>
</evidence>
<evidence type="ECO:0000256" key="1">
    <source>
        <dbReference type="ARBA" id="ARBA00003531"/>
    </source>
</evidence>
<evidence type="ECO:0000256" key="13">
    <source>
        <dbReference type="HAMAP-Rule" id="MF_00328"/>
    </source>
</evidence>
<evidence type="ECO:0000313" key="15">
    <source>
        <dbReference type="EMBL" id="HDQ99544.1"/>
    </source>
</evidence>
<comment type="subcellular location">
    <subcellularLocation>
        <location evidence="2 13">Cytoplasm</location>
    </subcellularLocation>
</comment>
<dbReference type="GO" id="GO:0005524">
    <property type="term" value="F:ATP binding"/>
    <property type="evidence" value="ECO:0007669"/>
    <property type="project" value="UniProtKB-UniRule"/>
</dbReference>
<dbReference type="NCBIfam" id="TIGR03263">
    <property type="entry name" value="guanyl_kin"/>
    <property type="match status" value="1"/>
</dbReference>
<evidence type="ECO:0000256" key="10">
    <source>
        <dbReference type="ARBA" id="ARBA00022840"/>
    </source>
</evidence>
<dbReference type="FunFam" id="3.30.63.10:FF:000005">
    <property type="entry name" value="Guanylate kinase"/>
    <property type="match status" value="1"/>
</dbReference>
<keyword evidence="7 13" id="KW-0808">Transferase</keyword>
<feature type="domain" description="Guanylate kinase-like" evidence="14">
    <location>
        <begin position="10"/>
        <end position="188"/>
    </location>
</feature>
<dbReference type="GO" id="GO:0005829">
    <property type="term" value="C:cytosol"/>
    <property type="evidence" value="ECO:0007669"/>
    <property type="project" value="TreeGrafter"/>
</dbReference>